<dbReference type="EMBL" id="JACIEQ010000001">
    <property type="protein sequence ID" value="MBB4021564.1"/>
    <property type="molecule type" value="Genomic_DNA"/>
</dbReference>
<accession>A0A840C6P6</accession>
<protein>
    <submittedName>
        <fullName evidence="1">Uncharacterized protein</fullName>
    </submittedName>
</protein>
<reference evidence="1" key="1">
    <citation type="submission" date="2020-08" db="EMBL/GenBank/DDBJ databases">
        <title>Genomic Encyclopedia of Type Strains, Phase IV (KMG-IV): sequencing the most valuable type-strain genomes for metagenomic binning, comparative biology and taxonomic classification.</title>
        <authorList>
            <person name="Goeker M."/>
        </authorList>
    </citation>
    <scope>NUCLEOTIDE SEQUENCE [LARGE SCALE GENOMIC DNA]</scope>
    <source>
        <strain evidence="1">DSM 105040</strain>
    </source>
</reference>
<sequence>MSLALLMLGLMGEFYTRKHASISWSSGQ</sequence>
<comment type="caution">
    <text evidence="1">The sequence shown here is derived from an EMBL/GenBank/DDBJ whole genome shotgun (WGS) entry which is preliminary data.</text>
</comment>
<evidence type="ECO:0000313" key="2">
    <source>
        <dbReference type="Proteomes" id="UP000585681"/>
    </source>
</evidence>
<name>A0A840C6P6_9RHOB</name>
<keyword evidence="2" id="KW-1185">Reference proteome</keyword>
<dbReference type="AlphaFoldDB" id="A0A840C6P6"/>
<proteinExistence type="predicted"/>
<organism evidence="1 2">
    <name type="scientific">Actibacterium naphthalenivorans</name>
    <dbReference type="NCBI Taxonomy" id="1614693"/>
    <lineage>
        <taxon>Bacteria</taxon>
        <taxon>Pseudomonadati</taxon>
        <taxon>Pseudomonadota</taxon>
        <taxon>Alphaproteobacteria</taxon>
        <taxon>Rhodobacterales</taxon>
        <taxon>Roseobacteraceae</taxon>
        <taxon>Actibacterium</taxon>
    </lineage>
</organism>
<gene>
    <name evidence="1" type="ORF">GGR17_001355</name>
</gene>
<evidence type="ECO:0000313" key="1">
    <source>
        <dbReference type="EMBL" id="MBB4021564.1"/>
    </source>
</evidence>
<dbReference type="Proteomes" id="UP000585681">
    <property type="component" value="Unassembled WGS sequence"/>
</dbReference>